<organism evidence="1 2">
    <name type="scientific">Hydnum rufescens UP504</name>
    <dbReference type="NCBI Taxonomy" id="1448309"/>
    <lineage>
        <taxon>Eukaryota</taxon>
        <taxon>Fungi</taxon>
        <taxon>Dikarya</taxon>
        <taxon>Basidiomycota</taxon>
        <taxon>Agaricomycotina</taxon>
        <taxon>Agaricomycetes</taxon>
        <taxon>Cantharellales</taxon>
        <taxon>Hydnaceae</taxon>
        <taxon>Hydnum</taxon>
    </lineage>
</organism>
<dbReference type="Proteomes" id="UP000886523">
    <property type="component" value="Unassembled WGS sequence"/>
</dbReference>
<gene>
    <name evidence="1" type="ORF">BS47DRAFT_1354884</name>
</gene>
<evidence type="ECO:0000313" key="1">
    <source>
        <dbReference type="EMBL" id="KAF9504675.1"/>
    </source>
</evidence>
<comment type="caution">
    <text evidence="1">The sequence shown here is derived from an EMBL/GenBank/DDBJ whole genome shotgun (WGS) entry which is preliminary data.</text>
</comment>
<evidence type="ECO:0000313" key="2">
    <source>
        <dbReference type="Proteomes" id="UP000886523"/>
    </source>
</evidence>
<dbReference type="EMBL" id="MU129204">
    <property type="protein sequence ID" value="KAF9504675.1"/>
    <property type="molecule type" value="Genomic_DNA"/>
</dbReference>
<proteinExistence type="predicted"/>
<name>A0A9P6AG11_9AGAM</name>
<keyword evidence="2" id="KW-1185">Reference proteome</keyword>
<accession>A0A9P6AG11</accession>
<reference evidence="1" key="1">
    <citation type="journal article" date="2020" name="Nat. Commun.">
        <title>Large-scale genome sequencing of mycorrhizal fungi provides insights into the early evolution of symbiotic traits.</title>
        <authorList>
            <person name="Miyauchi S."/>
            <person name="Kiss E."/>
            <person name="Kuo A."/>
            <person name="Drula E."/>
            <person name="Kohler A."/>
            <person name="Sanchez-Garcia M."/>
            <person name="Morin E."/>
            <person name="Andreopoulos B."/>
            <person name="Barry K.W."/>
            <person name="Bonito G."/>
            <person name="Buee M."/>
            <person name="Carver A."/>
            <person name="Chen C."/>
            <person name="Cichocki N."/>
            <person name="Clum A."/>
            <person name="Culley D."/>
            <person name="Crous P.W."/>
            <person name="Fauchery L."/>
            <person name="Girlanda M."/>
            <person name="Hayes R.D."/>
            <person name="Keri Z."/>
            <person name="LaButti K."/>
            <person name="Lipzen A."/>
            <person name="Lombard V."/>
            <person name="Magnuson J."/>
            <person name="Maillard F."/>
            <person name="Murat C."/>
            <person name="Nolan M."/>
            <person name="Ohm R.A."/>
            <person name="Pangilinan J."/>
            <person name="Pereira M.F."/>
            <person name="Perotto S."/>
            <person name="Peter M."/>
            <person name="Pfister S."/>
            <person name="Riley R."/>
            <person name="Sitrit Y."/>
            <person name="Stielow J.B."/>
            <person name="Szollosi G."/>
            <person name="Zifcakova L."/>
            <person name="Stursova M."/>
            <person name="Spatafora J.W."/>
            <person name="Tedersoo L."/>
            <person name="Vaario L.M."/>
            <person name="Yamada A."/>
            <person name="Yan M."/>
            <person name="Wang P."/>
            <person name="Xu J."/>
            <person name="Bruns T."/>
            <person name="Baldrian P."/>
            <person name="Vilgalys R."/>
            <person name="Dunand C."/>
            <person name="Henrissat B."/>
            <person name="Grigoriev I.V."/>
            <person name="Hibbett D."/>
            <person name="Nagy L.G."/>
            <person name="Martin F.M."/>
        </authorList>
    </citation>
    <scope>NUCLEOTIDE SEQUENCE</scope>
    <source>
        <strain evidence="1">UP504</strain>
    </source>
</reference>
<sequence>MFPPLQHSPAFTHHNYRAPYRTLVDDAKDFHKVCSVDQAVTVYGDHTALSPEIVRAGHCHDIPWPNGDARARRGTTPVFQKRGLDTLLGGV</sequence>
<dbReference type="AlphaFoldDB" id="A0A9P6AG11"/>
<protein>
    <submittedName>
        <fullName evidence="1">Uncharacterized protein</fullName>
    </submittedName>
</protein>